<feature type="region of interest" description="Disordered" evidence="1">
    <location>
        <begin position="1"/>
        <end position="20"/>
    </location>
</feature>
<gene>
    <name evidence="2" type="ORF">PXEA_LOCUS28452</name>
</gene>
<dbReference type="AlphaFoldDB" id="A0A3S5AQ08"/>
<evidence type="ECO:0000313" key="2">
    <source>
        <dbReference type="EMBL" id="VEL35012.1"/>
    </source>
</evidence>
<protein>
    <submittedName>
        <fullName evidence="2">Uncharacterized protein</fullName>
    </submittedName>
</protein>
<comment type="caution">
    <text evidence="2">The sequence shown here is derived from an EMBL/GenBank/DDBJ whole genome shotgun (WGS) entry which is preliminary data.</text>
</comment>
<evidence type="ECO:0000313" key="3">
    <source>
        <dbReference type="Proteomes" id="UP000784294"/>
    </source>
</evidence>
<accession>A0A3S5AQ08</accession>
<keyword evidence="3" id="KW-1185">Reference proteome</keyword>
<dbReference type="EMBL" id="CAAALY010248872">
    <property type="protein sequence ID" value="VEL35012.1"/>
    <property type="molecule type" value="Genomic_DNA"/>
</dbReference>
<reference evidence="2" key="1">
    <citation type="submission" date="2018-11" db="EMBL/GenBank/DDBJ databases">
        <authorList>
            <consortium name="Pathogen Informatics"/>
        </authorList>
    </citation>
    <scope>NUCLEOTIDE SEQUENCE</scope>
</reference>
<evidence type="ECO:0000256" key="1">
    <source>
        <dbReference type="SAM" id="MobiDB-lite"/>
    </source>
</evidence>
<proteinExistence type="predicted"/>
<sequence length="111" mass="11118">MSALVKSGDQPPARATSSACGSWDPLAWTAACLVSVLAGAGATSAGTGLLLSTGDARLQLVPSSLPLIGAAERHFPFGAEADCFCLSNGLRASVSCEVGLVCSLLVHVCID</sequence>
<organism evidence="2 3">
    <name type="scientific">Protopolystoma xenopodis</name>
    <dbReference type="NCBI Taxonomy" id="117903"/>
    <lineage>
        <taxon>Eukaryota</taxon>
        <taxon>Metazoa</taxon>
        <taxon>Spiralia</taxon>
        <taxon>Lophotrochozoa</taxon>
        <taxon>Platyhelminthes</taxon>
        <taxon>Monogenea</taxon>
        <taxon>Polyopisthocotylea</taxon>
        <taxon>Polystomatidea</taxon>
        <taxon>Polystomatidae</taxon>
        <taxon>Protopolystoma</taxon>
    </lineage>
</organism>
<name>A0A3S5AQ08_9PLAT</name>
<dbReference type="Proteomes" id="UP000784294">
    <property type="component" value="Unassembled WGS sequence"/>
</dbReference>